<dbReference type="EMBL" id="GBHO01038773">
    <property type="protein sequence ID" value="JAG04831.1"/>
    <property type="molecule type" value="Transcribed_RNA"/>
</dbReference>
<proteinExistence type="predicted"/>
<protein>
    <submittedName>
        <fullName evidence="1">Uncharacterized protein</fullName>
    </submittedName>
</protein>
<feature type="non-terminal residue" evidence="1">
    <location>
        <position position="1"/>
    </location>
</feature>
<reference evidence="1" key="1">
    <citation type="journal article" date="2014" name="PLoS ONE">
        <title>Transcriptome-Based Identification of ABC Transporters in the Western Tarnished Plant Bug Lygus hesperus.</title>
        <authorList>
            <person name="Hull J.J."/>
            <person name="Chaney K."/>
            <person name="Geib S.M."/>
            <person name="Fabrick J.A."/>
            <person name="Brent C.S."/>
            <person name="Walsh D."/>
            <person name="Lavine L.C."/>
        </authorList>
    </citation>
    <scope>NUCLEOTIDE SEQUENCE</scope>
</reference>
<sequence>GTRRPRKARLSCLYHFRLQRLRAFAEERDLANPWAGNYTVFKKACYAWLEYFSKLPCGFSKGHLFLIRCKRFPYHHYYTKCGMPKGRVAVLDSDFPKLRAYPQVEANMWNDWLKYVHPTHEWETVQQCPGYVKSWRKFQRRHRDR</sequence>
<feature type="non-terminal residue" evidence="1">
    <location>
        <position position="145"/>
    </location>
</feature>
<gene>
    <name evidence="1" type="ORF">CM83_105463</name>
</gene>
<evidence type="ECO:0000313" key="1">
    <source>
        <dbReference type="EMBL" id="JAG04831.1"/>
    </source>
</evidence>
<accession>A0A0A9WBQ2</accession>
<dbReference type="AlphaFoldDB" id="A0A0A9WBQ2"/>
<organism evidence="1">
    <name type="scientific">Lygus hesperus</name>
    <name type="common">Western plant bug</name>
    <dbReference type="NCBI Taxonomy" id="30085"/>
    <lineage>
        <taxon>Eukaryota</taxon>
        <taxon>Metazoa</taxon>
        <taxon>Ecdysozoa</taxon>
        <taxon>Arthropoda</taxon>
        <taxon>Hexapoda</taxon>
        <taxon>Insecta</taxon>
        <taxon>Pterygota</taxon>
        <taxon>Neoptera</taxon>
        <taxon>Paraneoptera</taxon>
        <taxon>Hemiptera</taxon>
        <taxon>Heteroptera</taxon>
        <taxon>Panheteroptera</taxon>
        <taxon>Cimicomorpha</taxon>
        <taxon>Miridae</taxon>
        <taxon>Mirini</taxon>
        <taxon>Lygus</taxon>
    </lineage>
</organism>
<name>A0A0A9WBQ2_LYGHE</name>
<reference evidence="1" key="2">
    <citation type="submission" date="2014-07" db="EMBL/GenBank/DDBJ databases">
        <authorList>
            <person name="Hull J."/>
        </authorList>
    </citation>
    <scope>NUCLEOTIDE SEQUENCE</scope>
</reference>